<dbReference type="InParanoid" id="A0A0C3NG52"/>
<evidence type="ECO:0000259" key="1">
    <source>
        <dbReference type="Pfam" id="PF00107"/>
    </source>
</evidence>
<gene>
    <name evidence="2" type="ORF">M404DRAFT_68785</name>
</gene>
<protein>
    <recommendedName>
        <fullName evidence="1">Alcohol dehydrogenase-like C-terminal domain-containing protein</fullName>
    </recommendedName>
</protein>
<reference evidence="2 3" key="1">
    <citation type="submission" date="2014-04" db="EMBL/GenBank/DDBJ databases">
        <authorList>
            <consortium name="DOE Joint Genome Institute"/>
            <person name="Kuo A."/>
            <person name="Kohler A."/>
            <person name="Costa M.D."/>
            <person name="Nagy L.G."/>
            <person name="Floudas D."/>
            <person name="Copeland A."/>
            <person name="Barry K.W."/>
            <person name="Cichocki N."/>
            <person name="Veneault-Fourrey C."/>
            <person name="LaButti K."/>
            <person name="Lindquist E.A."/>
            <person name="Lipzen A."/>
            <person name="Lundell T."/>
            <person name="Morin E."/>
            <person name="Murat C."/>
            <person name="Sun H."/>
            <person name="Tunlid A."/>
            <person name="Henrissat B."/>
            <person name="Grigoriev I.V."/>
            <person name="Hibbett D.S."/>
            <person name="Martin F."/>
            <person name="Nordberg H.P."/>
            <person name="Cantor M.N."/>
            <person name="Hua S.X."/>
        </authorList>
    </citation>
    <scope>NUCLEOTIDE SEQUENCE [LARGE SCALE GENOMIC DNA]</scope>
    <source>
        <strain evidence="2 3">Marx 270</strain>
    </source>
</reference>
<name>A0A0C3NG52_PISTI</name>
<dbReference type="Proteomes" id="UP000054217">
    <property type="component" value="Unassembled WGS sequence"/>
</dbReference>
<dbReference type="InterPro" id="IPR036291">
    <property type="entry name" value="NAD(P)-bd_dom_sf"/>
</dbReference>
<dbReference type="OrthoDB" id="9930022at2759"/>
<evidence type="ECO:0000313" key="3">
    <source>
        <dbReference type="Proteomes" id="UP000054217"/>
    </source>
</evidence>
<dbReference type="InterPro" id="IPR011032">
    <property type="entry name" value="GroES-like_sf"/>
</dbReference>
<dbReference type="AlphaFoldDB" id="A0A0C3NG52"/>
<sequence>DLVLCSGREGEVVAVGVDVERWKVGDCVCCNFVLEHVCGDLKQEIKASDLGGDTDGVLRKCINVPAYAPPGHAQSIIRIPDLLSYEEASTLPCAGLTPEGMKGGDYVLALRNFIAAQIALASDASVIVTSTLDEKLEIGRELGVQHLISYKKTPSCDEEIIIKGSCFVDGGQGDHVIGVSGSNTLQKSSRSVKDSGYVHIWASYPGCVCECGDSGKYCPLNCYHRGVLVGSVMQFEDMNRLLAARNPHLVVESFLFLTDDRRVHLGSQNHVEEVVIRVSKD</sequence>
<keyword evidence="3" id="KW-1185">Reference proteome</keyword>
<dbReference type="PANTHER" id="PTHR45033:SF2">
    <property type="entry name" value="ZINC-TYPE ALCOHOL DEHYDROGENASE-LIKE PROTEIN C1773.06C"/>
    <property type="match status" value="1"/>
</dbReference>
<dbReference type="InterPro" id="IPR052711">
    <property type="entry name" value="Zinc_ADH-like"/>
</dbReference>
<feature type="non-terminal residue" evidence="2">
    <location>
        <position position="281"/>
    </location>
</feature>
<dbReference type="SUPFAM" id="SSF50129">
    <property type="entry name" value="GroES-like"/>
    <property type="match status" value="1"/>
</dbReference>
<reference evidence="3" key="2">
    <citation type="submission" date="2015-01" db="EMBL/GenBank/DDBJ databases">
        <title>Evolutionary Origins and Diversification of the Mycorrhizal Mutualists.</title>
        <authorList>
            <consortium name="DOE Joint Genome Institute"/>
            <consortium name="Mycorrhizal Genomics Consortium"/>
            <person name="Kohler A."/>
            <person name="Kuo A."/>
            <person name="Nagy L.G."/>
            <person name="Floudas D."/>
            <person name="Copeland A."/>
            <person name="Barry K.W."/>
            <person name="Cichocki N."/>
            <person name="Veneault-Fourrey C."/>
            <person name="LaButti K."/>
            <person name="Lindquist E.A."/>
            <person name="Lipzen A."/>
            <person name="Lundell T."/>
            <person name="Morin E."/>
            <person name="Murat C."/>
            <person name="Riley R."/>
            <person name="Ohm R."/>
            <person name="Sun H."/>
            <person name="Tunlid A."/>
            <person name="Henrissat B."/>
            <person name="Grigoriev I.V."/>
            <person name="Hibbett D.S."/>
            <person name="Martin F."/>
        </authorList>
    </citation>
    <scope>NUCLEOTIDE SEQUENCE [LARGE SCALE GENOMIC DNA]</scope>
    <source>
        <strain evidence="3">Marx 270</strain>
    </source>
</reference>
<dbReference type="Pfam" id="PF00107">
    <property type="entry name" value="ADH_zinc_N"/>
    <property type="match status" value="1"/>
</dbReference>
<organism evidence="2 3">
    <name type="scientific">Pisolithus tinctorius Marx 270</name>
    <dbReference type="NCBI Taxonomy" id="870435"/>
    <lineage>
        <taxon>Eukaryota</taxon>
        <taxon>Fungi</taxon>
        <taxon>Dikarya</taxon>
        <taxon>Basidiomycota</taxon>
        <taxon>Agaricomycotina</taxon>
        <taxon>Agaricomycetes</taxon>
        <taxon>Agaricomycetidae</taxon>
        <taxon>Boletales</taxon>
        <taxon>Sclerodermatineae</taxon>
        <taxon>Pisolithaceae</taxon>
        <taxon>Pisolithus</taxon>
    </lineage>
</organism>
<dbReference type="STRING" id="870435.A0A0C3NG52"/>
<proteinExistence type="predicted"/>
<accession>A0A0C3NG52</accession>
<evidence type="ECO:0000313" key="2">
    <source>
        <dbReference type="EMBL" id="KIO00010.1"/>
    </source>
</evidence>
<dbReference type="PANTHER" id="PTHR45033">
    <property type="match status" value="1"/>
</dbReference>
<dbReference type="Gene3D" id="3.90.180.10">
    <property type="entry name" value="Medium-chain alcohol dehydrogenases, catalytic domain"/>
    <property type="match status" value="1"/>
</dbReference>
<dbReference type="EMBL" id="KN831999">
    <property type="protein sequence ID" value="KIO00010.1"/>
    <property type="molecule type" value="Genomic_DNA"/>
</dbReference>
<feature type="non-terminal residue" evidence="2">
    <location>
        <position position="1"/>
    </location>
</feature>
<dbReference type="InterPro" id="IPR013149">
    <property type="entry name" value="ADH-like_C"/>
</dbReference>
<dbReference type="Gene3D" id="3.40.50.720">
    <property type="entry name" value="NAD(P)-binding Rossmann-like Domain"/>
    <property type="match status" value="1"/>
</dbReference>
<dbReference type="SUPFAM" id="SSF51735">
    <property type="entry name" value="NAD(P)-binding Rossmann-fold domains"/>
    <property type="match status" value="1"/>
</dbReference>
<dbReference type="HOGENOM" id="CLU_026673_3_4_1"/>
<feature type="domain" description="Alcohol dehydrogenase-like C-terminal" evidence="1">
    <location>
        <begin position="114"/>
        <end position="207"/>
    </location>
</feature>